<comment type="caution">
    <text evidence="8">The sequence shown here is derived from an EMBL/GenBank/DDBJ whole genome shotgun (WGS) entry which is preliminary data.</text>
</comment>
<proteinExistence type="inferred from homology"/>
<organism evidence="8 9">
    <name type="scientific">Rhizobium altiplani</name>
    <dbReference type="NCBI Taxonomy" id="1864509"/>
    <lineage>
        <taxon>Bacteria</taxon>
        <taxon>Pseudomonadati</taxon>
        <taxon>Pseudomonadota</taxon>
        <taxon>Alphaproteobacteria</taxon>
        <taxon>Hyphomicrobiales</taxon>
        <taxon>Rhizobiaceae</taxon>
        <taxon>Rhizobium/Agrobacterium group</taxon>
        <taxon>Rhizobium</taxon>
    </lineage>
</organism>
<keyword evidence="4" id="KW-0067">ATP-binding</keyword>
<evidence type="ECO:0000313" key="8">
    <source>
        <dbReference type="EMBL" id="KWV40367.1"/>
    </source>
</evidence>
<feature type="domain" description="ABC transporter" evidence="7">
    <location>
        <begin position="2"/>
        <end position="241"/>
    </location>
</feature>
<evidence type="ECO:0000256" key="2">
    <source>
        <dbReference type="ARBA" id="ARBA00022448"/>
    </source>
</evidence>
<sequence>MIEVSGVSVRLSGKAIVSQVGFSAEAGQLTAIAGPNGSGKTTTMKAVSGELPYSGSIRLNGQEVNALQPWRLATMRAVLPQASSISFPFTVREVVRMGLTTGVNRNPEKAEQTAANALASVDLGGFEGRFYQELSGGEQQRVQLARVLCQIAEPVVDGKPCWLLLDEPVSSLDISHQLTIMTLARNFCEAGGGVIAVMHDLNLTALFADRIILMKSGQLAASGSVRDVLTDETMESVFGCALRINQVPADGTPFVLAHSAIQTGYNPA</sequence>
<comment type="function">
    <text evidence="6">Part of the ABC transporter complex HmuTUV involved in hemin import. Responsible for energy coupling to the transport system.</text>
</comment>
<dbReference type="InterPro" id="IPR003439">
    <property type="entry name" value="ABC_transporter-like_ATP-bd"/>
</dbReference>
<accession>A0A120FDZ3</accession>
<evidence type="ECO:0000256" key="3">
    <source>
        <dbReference type="ARBA" id="ARBA00022741"/>
    </source>
</evidence>
<dbReference type="EMBL" id="LNCD01000148">
    <property type="protein sequence ID" value="KWV40367.1"/>
    <property type="molecule type" value="Genomic_DNA"/>
</dbReference>
<dbReference type="AlphaFoldDB" id="A0A120FDZ3"/>
<protein>
    <submittedName>
        <fullName evidence="8">Iron ABC transporter</fullName>
    </submittedName>
</protein>
<dbReference type="RefSeq" id="WP_025660160.1">
    <property type="nucleotide sequence ID" value="NZ_LNCD01000148.1"/>
</dbReference>
<comment type="similarity">
    <text evidence="1">Belongs to the ABC transporter superfamily.</text>
</comment>
<dbReference type="InterPro" id="IPR027417">
    <property type="entry name" value="P-loop_NTPase"/>
</dbReference>
<dbReference type="PANTHER" id="PTHR42794:SF1">
    <property type="entry name" value="HEMIN IMPORT ATP-BINDING PROTEIN HMUV"/>
    <property type="match status" value="1"/>
</dbReference>
<dbReference type="NCBIfam" id="NF010068">
    <property type="entry name" value="PRK13548.1"/>
    <property type="match status" value="1"/>
</dbReference>
<dbReference type="Gene3D" id="3.40.50.300">
    <property type="entry name" value="P-loop containing nucleotide triphosphate hydrolases"/>
    <property type="match status" value="1"/>
</dbReference>
<dbReference type="OrthoDB" id="9810077at2"/>
<keyword evidence="3" id="KW-0547">Nucleotide-binding</keyword>
<dbReference type="PANTHER" id="PTHR42794">
    <property type="entry name" value="HEMIN IMPORT ATP-BINDING PROTEIN HMUV"/>
    <property type="match status" value="1"/>
</dbReference>
<dbReference type="InterPro" id="IPR017871">
    <property type="entry name" value="ABC_transporter-like_CS"/>
</dbReference>
<evidence type="ECO:0000259" key="7">
    <source>
        <dbReference type="PROSITE" id="PS50893"/>
    </source>
</evidence>
<name>A0A120FDZ3_9HYPH</name>
<keyword evidence="2" id="KW-0813">Transport</keyword>
<dbReference type="PROSITE" id="PS50893">
    <property type="entry name" value="ABC_TRANSPORTER_2"/>
    <property type="match status" value="1"/>
</dbReference>
<reference evidence="8 9" key="1">
    <citation type="submission" date="2015-11" db="EMBL/GenBank/DDBJ databases">
        <title>Draft Genome Sequence of the Strain BR 10423 (Rhizobium sp.) isolated from nodules of Mimosa pudica.</title>
        <authorList>
            <person name="Barauna A.C."/>
            <person name="Zilli J.E."/>
            <person name="Simoes-Araujo J.L."/>
            <person name="Reis V.M."/>
            <person name="James E.K."/>
            <person name="Reis F.B.Jr."/>
            <person name="Rouws L.F."/>
            <person name="Passos S.R."/>
            <person name="Gois S.R."/>
        </authorList>
    </citation>
    <scope>NUCLEOTIDE SEQUENCE [LARGE SCALE GENOMIC DNA]</scope>
    <source>
        <strain evidence="8 9">BR10423</strain>
    </source>
</reference>
<dbReference type="GO" id="GO:0005524">
    <property type="term" value="F:ATP binding"/>
    <property type="evidence" value="ECO:0007669"/>
    <property type="project" value="UniProtKB-KW"/>
</dbReference>
<evidence type="ECO:0000256" key="6">
    <source>
        <dbReference type="ARBA" id="ARBA00037066"/>
    </source>
</evidence>
<dbReference type="SUPFAM" id="SSF52540">
    <property type="entry name" value="P-loop containing nucleoside triphosphate hydrolases"/>
    <property type="match status" value="1"/>
</dbReference>
<keyword evidence="5" id="KW-1278">Translocase</keyword>
<evidence type="ECO:0000313" key="9">
    <source>
        <dbReference type="Proteomes" id="UP000068164"/>
    </source>
</evidence>
<gene>
    <name evidence="8" type="ORF">AS026_25935</name>
</gene>
<dbReference type="CDD" id="cd03214">
    <property type="entry name" value="ABC_Iron-Siderophores_B12_Hemin"/>
    <property type="match status" value="1"/>
</dbReference>
<dbReference type="GO" id="GO:0016887">
    <property type="term" value="F:ATP hydrolysis activity"/>
    <property type="evidence" value="ECO:0007669"/>
    <property type="project" value="InterPro"/>
</dbReference>
<evidence type="ECO:0000256" key="1">
    <source>
        <dbReference type="ARBA" id="ARBA00005417"/>
    </source>
</evidence>
<keyword evidence="9" id="KW-1185">Reference proteome</keyword>
<dbReference type="Pfam" id="PF00005">
    <property type="entry name" value="ABC_tran"/>
    <property type="match status" value="1"/>
</dbReference>
<evidence type="ECO:0000256" key="5">
    <source>
        <dbReference type="ARBA" id="ARBA00022967"/>
    </source>
</evidence>
<dbReference type="SMART" id="SM00382">
    <property type="entry name" value="AAA"/>
    <property type="match status" value="1"/>
</dbReference>
<dbReference type="Proteomes" id="UP000068164">
    <property type="component" value="Unassembled WGS sequence"/>
</dbReference>
<dbReference type="PROSITE" id="PS00211">
    <property type="entry name" value="ABC_TRANSPORTER_1"/>
    <property type="match status" value="1"/>
</dbReference>
<dbReference type="InterPro" id="IPR003593">
    <property type="entry name" value="AAA+_ATPase"/>
</dbReference>
<evidence type="ECO:0000256" key="4">
    <source>
        <dbReference type="ARBA" id="ARBA00022840"/>
    </source>
</evidence>